<sequence length="42" mass="4519">MADIQIEAVADTSLDSKATRGGPFWTSPTVGYVIYLNTNSDL</sequence>
<accession>X1KLF4</accession>
<reference evidence="1" key="1">
    <citation type="journal article" date="2014" name="Front. Microbiol.">
        <title>High frequency of phylogenetically diverse reductive dehalogenase-homologous genes in deep subseafloor sedimentary metagenomes.</title>
        <authorList>
            <person name="Kawai M."/>
            <person name="Futagami T."/>
            <person name="Toyoda A."/>
            <person name="Takaki Y."/>
            <person name="Nishi S."/>
            <person name="Hori S."/>
            <person name="Arai W."/>
            <person name="Tsubouchi T."/>
            <person name="Morono Y."/>
            <person name="Uchiyama I."/>
            <person name="Ito T."/>
            <person name="Fujiyama A."/>
            <person name="Inagaki F."/>
            <person name="Takami H."/>
        </authorList>
    </citation>
    <scope>NUCLEOTIDE SEQUENCE</scope>
    <source>
        <strain evidence="1">Expedition CK06-06</strain>
    </source>
</reference>
<organism evidence="1">
    <name type="scientific">marine sediment metagenome</name>
    <dbReference type="NCBI Taxonomy" id="412755"/>
    <lineage>
        <taxon>unclassified sequences</taxon>
        <taxon>metagenomes</taxon>
        <taxon>ecological metagenomes</taxon>
    </lineage>
</organism>
<evidence type="ECO:0000313" key="1">
    <source>
        <dbReference type="EMBL" id="GAI07483.1"/>
    </source>
</evidence>
<feature type="non-terminal residue" evidence="1">
    <location>
        <position position="42"/>
    </location>
</feature>
<name>X1KLF4_9ZZZZ</name>
<dbReference type="EMBL" id="BARV01011399">
    <property type="protein sequence ID" value="GAI07483.1"/>
    <property type="molecule type" value="Genomic_DNA"/>
</dbReference>
<proteinExistence type="predicted"/>
<comment type="caution">
    <text evidence="1">The sequence shown here is derived from an EMBL/GenBank/DDBJ whole genome shotgun (WGS) entry which is preliminary data.</text>
</comment>
<protein>
    <submittedName>
        <fullName evidence="1">Uncharacterized protein</fullName>
    </submittedName>
</protein>
<gene>
    <name evidence="1" type="ORF">S06H3_21640</name>
</gene>
<dbReference type="AlphaFoldDB" id="X1KLF4"/>